<reference evidence="1" key="1">
    <citation type="submission" date="2015-11" db="EMBL/GenBank/DDBJ databases">
        <title>De novo transcriptome assembly of four potential Pierce s Disease insect vectors from Arizona vineyards.</title>
        <authorList>
            <person name="Tassone E.E."/>
        </authorList>
    </citation>
    <scope>NUCLEOTIDE SEQUENCE</scope>
</reference>
<gene>
    <name evidence="1" type="ORF">g.31975</name>
</gene>
<evidence type="ECO:0000313" key="1">
    <source>
        <dbReference type="EMBL" id="JAS59368.1"/>
    </source>
</evidence>
<accession>A0A1B6GAA7</accession>
<sequence>MEGKDKPSTTLGNQDKDEKLISKKVSLVLKQFISFKEREDEKRKIAEKLNDSNIDFLQRLKLLKSSTNCKKDTDQLESIINLVEQMERVEHQLKMEKGYITDLEMKIQKADAQRIVIWKQTCRKVKRDPSYFQPDRTATQKSIEILKERLYAASVQLSTESSKNLDLREKIRSLSIMIS</sequence>
<proteinExistence type="predicted"/>
<protein>
    <submittedName>
        <fullName evidence="1">Uncharacterized protein</fullName>
    </submittedName>
</protein>
<dbReference type="AlphaFoldDB" id="A0A1B6GAA7"/>
<dbReference type="EMBL" id="GECZ01010401">
    <property type="protein sequence ID" value="JAS59368.1"/>
    <property type="molecule type" value="Transcribed_RNA"/>
</dbReference>
<name>A0A1B6GAA7_9HEMI</name>
<organism evidence="1">
    <name type="scientific">Cuerna arida</name>
    <dbReference type="NCBI Taxonomy" id="1464854"/>
    <lineage>
        <taxon>Eukaryota</taxon>
        <taxon>Metazoa</taxon>
        <taxon>Ecdysozoa</taxon>
        <taxon>Arthropoda</taxon>
        <taxon>Hexapoda</taxon>
        <taxon>Insecta</taxon>
        <taxon>Pterygota</taxon>
        <taxon>Neoptera</taxon>
        <taxon>Paraneoptera</taxon>
        <taxon>Hemiptera</taxon>
        <taxon>Auchenorrhyncha</taxon>
        <taxon>Membracoidea</taxon>
        <taxon>Cicadellidae</taxon>
        <taxon>Cicadellinae</taxon>
        <taxon>Proconiini</taxon>
        <taxon>Cuerna</taxon>
    </lineage>
</organism>